<dbReference type="SUPFAM" id="SSF51161">
    <property type="entry name" value="Trimeric LpxA-like enzymes"/>
    <property type="match status" value="1"/>
</dbReference>
<dbReference type="AlphaFoldDB" id="A0A2V4A376"/>
<organism evidence="5 6">
    <name type="scientific">Marinifilum breve</name>
    <dbReference type="NCBI Taxonomy" id="2184082"/>
    <lineage>
        <taxon>Bacteria</taxon>
        <taxon>Pseudomonadati</taxon>
        <taxon>Bacteroidota</taxon>
        <taxon>Bacteroidia</taxon>
        <taxon>Marinilabiliales</taxon>
        <taxon>Marinifilaceae</taxon>
    </lineage>
</organism>
<keyword evidence="4 5" id="KW-0012">Acyltransferase</keyword>
<accession>A0A2V4A376</accession>
<evidence type="ECO:0000256" key="2">
    <source>
        <dbReference type="ARBA" id="ARBA00022679"/>
    </source>
</evidence>
<evidence type="ECO:0000256" key="4">
    <source>
        <dbReference type="ARBA" id="ARBA00023315"/>
    </source>
</evidence>
<dbReference type="GO" id="GO:0016746">
    <property type="term" value="F:acyltransferase activity"/>
    <property type="evidence" value="ECO:0007669"/>
    <property type="project" value="UniProtKB-KW"/>
</dbReference>
<keyword evidence="3" id="KW-0677">Repeat</keyword>
<evidence type="ECO:0000256" key="1">
    <source>
        <dbReference type="ARBA" id="ARBA00007274"/>
    </source>
</evidence>
<evidence type="ECO:0000313" key="6">
    <source>
        <dbReference type="Proteomes" id="UP000248079"/>
    </source>
</evidence>
<dbReference type="PANTHER" id="PTHR43300:SF11">
    <property type="entry name" value="ACETYLTRANSFERASE RV3034C-RELATED"/>
    <property type="match status" value="1"/>
</dbReference>
<dbReference type="PANTHER" id="PTHR43300">
    <property type="entry name" value="ACETYLTRANSFERASE"/>
    <property type="match status" value="1"/>
</dbReference>
<sequence>MNIAESAIISHKAKLDKSINPKGIHIGEYTWVTYNAVILSHDHVRGVKLDTYIGNRCFIGINSIIMPGITIGDDVIVASGAVVTKDVESNCIVAGNPAKVIKTGIKMSKNGKIII</sequence>
<evidence type="ECO:0000256" key="3">
    <source>
        <dbReference type="ARBA" id="ARBA00022737"/>
    </source>
</evidence>
<dbReference type="EMBL" id="QFLI01000001">
    <property type="protein sequence ID" value="PXY03269.1"/>
    <property type="molecule type" value="Genomic_DNA"/>
</dbReference>
<comment type="similarity">
    <text evidence="1">Belongs to the transferase hexapeptide repeat family.</text>
</comment>
<dbReference type="InterPro" id="IPR011004">
    <property type="entry name" value="Trimer_LpxA-like_sf"/>
</dbReference>
<dbReference type="InterPro" id="IPR001451">
    <property type="entry name" value="Hexapep"/>
</dbReference>
<comment type="caution">
    <text evidence="5">The sequence shown here is derived from an EMBL/GenBank/DDBJ whole genome shotgun (WGS) entry which is preliminary data.</text>
</comment>
<dbReference type="OrthoDB" id="9812571at2"/>
<keyword evidence="2 5" id="KW-0808">Transferase</keyword>
<dbReference type="InterPro" id="IPR018357">
    <property type="entry name" value="Hexapep_transf_CS"/>
</dbReference>
<protein>
    <submittedName>
        <fullName evidence="5">Acyltransferase</fullName>
    </submittedName>
</protein>
<proteinExistence type="inferred from homology"/>
<evidence type="ECO:0000313" key="5">
    <source>
        <dbReference type="EMBL" id="PXY03269.1"/>
    </source>
</evidence>
<dbReference type="PROSITE" id="PS00101">
    <property type="entry name" value="HEXAPEP_TRANSFERASES"/>
    <property type="match status" value="1"/>
</dbReference>
<dbReference type="Pfam" id="PF00132">
    <property type="entry name" value="Hexapep"/>
    <property type="match status" value="1"/>
</dbReference>
<keyword evidence="6" id="KW-1185">Reference proteome</keyword>
<dbReference type="InterPro" id="IPR050179">
    <property type="entry name" value="Trans_hexapeptide_repeat"/>
</dbReference>
<dbReference type="Proteomes" id="UP000248079">
    <property type="component" value="Unassembled WGS sequence"/>
</dbReference>
<name>A0A2V4A376_9BACT</name>
<dbReference type="Gene3D" id="2.160.10.10">
    <property type="entry name" value="Hexapeptide repeat proteins"/>
    <property type="match status" value="1"/>
</dbReference>
<reference evidence="5 6" key="1">
    <citation type="submission" date="2018-05" db="EMBL/GenBank/DDBJ databases">
        <title>Marinifilum breve JC075T sp. nov., a marine bacterium isolated from Yongle Blue Hole in the South China Sea.</title>
        <authorList>
            <person name="Fu T."/>
        </authorList>
    </citation>
    <scope>NUCLEOTIDE SEQUENCE [LARGE SCALE GENOMIC DNA]</scope>
    <source>
        <strain evidence="5 6">JC075</strain>
    </source>
</reference>
<gene>
    <name evidence="5" type="ORF">DF185_02510</name>
</gene>